<accession>A0A421B7A0</accession>
<comment type="subcellular location">
    <subcellularLocation>
        <location evidence="1">Cell envelope</location>
    </subcellularLocation>
</comment>
<dbReference type="PANTHER" id="PTHR34820:SF4">
    <property type="entry name" value="INNER MEMBRANE PROTEIN YEBZ"/>
    <property type="match status" value="1"/>
</dbReference>
<feature type="signal peptide" evidence="6">
    <location>
        <begin position="1"/>
        <end position="22"/>
    </location>
</feature>
<keyword evidence="5" id="KW-0472">Membrane</keyword>
<evidence type="ECO:0000256" key="2">
    <source>
        <dbReference type="ARBA" id="ARBA00022723"/>
    </source>
</evidence>
<evidence type="ECO:0000256" key="5">
    <source>
        <dbReference type="SAM" id="Phobius"/>
    </source>
</evidence>
<gene>
    <name evidence="8" type="ORF">CLV68_0653</name>
</gene>
<dbReference type="GO" id="GO:0005886">
    <property type="term" value="C:plasma membrane"/>
    <property type="evidence" value="ECO:0007669"/>
    <property type="project" value="TreeGrafter"/>
</dbReference>
<feature type="transmembrane region" description="Helical" evidence="5">
    <location>
        <begin position="156"/>
        <end position="175"/>
    </location>
</feature>
<dbReference type="Proteomes" id="UP000282454">
    <property type="component" value="Unassembled WGS sequence"/>
</dbReference>
<keyword evidence="9" id="KW-1185">Reference proteome</keyword>
<dbReference type="PANTHER" id="PTHR34820">
    <property type="entry name" value="INNER MEMBRANE PROTEIN YEBZ"/>
    <property type="match status" value="1"/>
</dbReference>
<evidence type="ECO:0000256" key="4">
    <source>
        <dbReference type="ARBA" id="ARBA00023008"/>
    </source>
</evidence>
<evidence type="ECO:0000313" key="8">
    <source>
        <dbReference type="EMBL" id="RLK60155.1"/>
    </source>
</evidence>
<dbReference type="GO" id="GO:0006825">
    <property type="term" value="P:copper ion transport"/>
    <property type="evidence" value="ECO:0007669"/>
    <property type="project" value="InterPro"/>
</dbReference>
<evidence type="ECO:0000259" key="7">
    <source>
        <dbReference type="Pfam" id="PF04234"/>
    </source>
</evidence>
<dbReference type="GO" id="GO:0030313">
    <property type="term" value="C:cell envelope"/>
    <property type="evidence" value="ECO:0007669"/>
    <property type="project" value="UniProtKB-SubCell"/>
</dbReference>
<dbReference type="GO" id="GO:0046688">
    <property type="term" value="P:response to copper ion"/>
    <property type="evidence" value="ECO:0007669"/>
    <property type="project" value="InterPro"/>
</dbReference>
<name>A0A421B7A0_9PSEU</name>
<evidence type="ECO:0000256" key="3">
    <source>
        <dbReference type="ARBA" id="ARBA00022729"/>
    </source>
</evidence>
<dbReference type="InterPro" id="IPR014755">
    <property type="entry name" value="Cu-Rt/internalin_Ig-like"/>
</dbReference>
<reference evidence="8 9" key="1">
    <citation type="submission" date="2018-10" db="EMBL/GenBank/DDBJ databases">
        <title>Genomic Encyclopedia of Archaeal and Bacterial Type Strains, Phase II (KMG-II): from individual species to whole genera.</title>
        <authorList>
            <person name="Goeker M."/>
        </authorList>
    </citation>
    <scope>NUCLEOTIDE SEQUENCE [LARGE SCALE GENOMIC DNA]</scope>
    <source>
        <strain evidence="8 9">DSM 45657</strain>
    </source>
</reference>
<organism evidence="8 9">
    <name type="scientific">Actinokineospora cianjurensis</name>
    <dbReference type="NCBI Taxonomy" id="585224"/>
    <lineage>
        <taxon>Bacteria</taxon>
        <taxon>Bacillati</taxon>
        <taxon>Actinomycetota</taxon>
        <taxon>Actinomycetes</taxon>
        <taxon>Pseudonocardiales</taxon>
        <taxon>Pseudonocardiaceae</taxon>
        <taxon>Actinokineospora</taxon>
    </lineage>
</organism>
<comment type="caution">
    <text evidence="8">The sequence shown here is derived from an EMBL/GenBank/DDBJ whole genome shotgun (WGS) entry which is preliminary data.</text>
</comment>
<dbReference type="Pfam" id="PF04234">
    <property type="entry name" value="CopC"/>
    <property type="match status" value="1"/>
</dbReference>
<keyword evidence="4" id="KW-0186">Copper</keyword>
<keyword evidence="5" id="KW-1133">Transmembrane helix</keyword>
<evidence type="ECO:0000256" key="6">
    <source>
        <dbReference type="SAM" id="SignalP"/>
    </source>
</evidence>
<dbReference type="InterPro" id="IPR007348">
    <property type="entry name" value="CopC_dom"/>
</dbReference>
<dbReference type="SUPFAM" id="SSF81296">
    <property type="entry name" value="E set domains"/>
    <property type="match status" value="1"/>
</dbReference>
<evidence type="ECO:0000313" key="9">
    <source>
        <dbReference type="Proteomes" id="UP000282454"/>
    </source>
</evidence>
<keyword evidence="2" id="KW-0479">Metal-binding</keyword>
<feature type="domain" description="CopC" evidence="7">
    <location>
        <begin position="28"/>
        <end position="124"/>
    </location>
</feature>
<dbReference type="AlphaFoldDB" id="A0A421B7A0"/>
<dbReference type="GO" id="GO:0005507">
    <property type="term" value="F:copper ion binding"/>
    <property type="evidence" value="ECO:0007669"/>
    <property type="project" value="InterPro"/>
</dbReference>
<dbReference type="EMBL" id="RCDD01000001">
    <property type="protein sequence ID" value="RLK60155.1"/>
    <property type="molecule type" value="Genomic_DNA"/>
</dbReference>
<keyword evidence="5" id="KW-0812">Transmembrane</keyword>
<proteinExistence type="predicted"/>
<keyword evidence="3 6" id="KW-0732">Signal</keyword>
<dbReference type="InterPro" id="IPR014756">
    <property type="entry name" value="Ig_E-set"/>
</dbReference>
<dbReference type="InterPro" id="IPR032694">
    <property type="entry name" value="CopC/D"/>
</dbReference>
<protein>
    <recommendedName>
        <fullName evidence="7">CopC domain-containing protein</fullName>
    </recommendedName>
</protein>
<sequence>MRALGRGLAALAVALVATVSLAGPALAHNQLVSSTPADKASVGTGPSSVELTFDQPVQAGENLNTIVVVGPDGKGQWQSGKAAVRSNVVSVAMRPLGPAGDYRVGYRILSADGHSVSGEIKFTLTAAGTGTPAPADEIAASADPATADSDDGGVPVWVWIAGAVVLLGAGVFFALRVGGDQT</sequence>
<dbReference type="GO" id="GO:0042597">
    <property type="term" value="C:periplasmic space"/>
    <property type="evidence" value="ECO:0007669"/>
    <property type="project" value="InterPro"/>
</dbReference>
<evidence type="ECO:0000256" key="1">
    <source>
        <dbReference type="ARBA" id="ARBA00004196"/>
    </source>
</evidence>
<feature type="chain" id="PRO_5038731907" description="CopC domain-containing protein" evidence="6">
    <location>
        <begin position="23"/>
        <end position="182"/>
    </location>
</feature>
<dbReference type="Gene3D" id="2.60.40.1220">
    <property type="match status" value="1"/>
</dbReference>